<gene>
    <name evidence="1" type="ORF">TTHERM_000310109</name>
</gene>
<dbReference type="AlphaFoldDB" id="W7XGB5"/>
<dbReference type="RefSeq" id="XP_012654333.1">
    <property type="nucleotide sequence ID" value="XM_012798879.1"/>
</dbReference>
<name>W7XGB5_TETTS</name>
<dbReference type="KEGG" id="tet:TTHERM_000310109"/>
<dbReference type="GeneID" id="24438334"/>
<reference evidence="2" key="1">
    <citation type="journal article" date="2006" name="PLoS Biol.">
        <title>Macronuclear genome sequence of the ciliate Tetrahymena thermophila, a model eukaryote.</title>
        <authorList>
            <person name="Eisen J.A."/>
            <person name="Coyne R.S."/>
            <person name="Wu M."/>
            <person name="Wu D."/>
            <person name="Thiagarajan M."/>
            <person name="Wortman J.R."/>
            <person name="Badger J.H."/>
            <person name="Ren Q."/>
            <person name="Amedeo P."/>
            <person name="Jones K.M."/>
            <person name="Tallon L.J."/>
            <person name="Delcher A.L."/>
            <person name="Salzberg S.L."/>
            <person name="Silva J.C."/>
            <person name="Haas B.J."/>
            <person name="Majoros W.H."/>
            <person name="Farzad M."/>
            <person name="Carlton J.M."/>
            <person name="Smith R.K. Jr."/>
            <person name="Garg J."/>
            <person name="Pearlman R.E."/>
            <person name="Karrer K.M."/>
            <person name="Sun L."/>
            <person name="Manning G."/>
            <person name="Elde N.C."/>
            <person name="Turkewitz A.P."/>
            <person name="Asai D.J."/>
            <person name="Wilkes D.E."/>
            <person name="Wang Y."/>
            <person name="Cai H."/>
            <person name="Collins K."/>
            <person name="Stewart B.A."/>
            <person name="Lee S.R."/>
            <person name="Wilamowska K."/>
            <person name="Weinberg Z."/>
            <person name="Ruzzo W.L."/>
            <person name="Wloga D."/>
            <person name="Gaertig J."/>
            <person name="Frankel J."/>
            <person name="Tsao C.-C."/>
            <person name="Gorovsky M.A."/>
            <person name="Keeling P.J."/>
            <person name="Waller R.F."/>
            <person name="Patron N.J."/>
            <person name="Cherry J.M."/>
            <person name="Stover N.A."/>
            <person name="Krieger C.J."/>
            <person name="del Toro C."/>
            <person name="Ryder H.F."/>
            <person name="Williamson S.C."/>
            <person name="Barbeau R.A."/>
            <person name="Hamilton E.P."/>
            <person name="Orias E."/>
        </authorList>
    </citation>
    <scope>NUCLEOTIDE SEQUENCE [LARGE SCALE GENOMIC DNA]</scope>
    <source>
        <strain evidence="2">SB210</strain>
    </source>
</reference>
<accession>W7XGB5</accession>
<organism evidence="1 2">
    <name type="scientific">Tetrahymena thermophila (strain SB210)</name>
    <dbReference type="NCBI Taxonomy" id="312017"/>
    <lineage>
        <taxon>Eukaryota</taxon>
        <taxon>Sar</taxon>
        <taxon>Alveolata</taxon>
        <taxon>Ciliophora</taxon>
        <taxon>Intramacronucleata</taxon>
        <taxon>Oligohymenophorea</taxon>
        <taxon>Hymenostomatida</taxon>
        <taxon>Tetrahymenina</taxon>
        <taxon>Tetrahymenidae</taxon>
        <taxon>Tetrahymena</taxon>
    </lineage>
</organism>
<keyword evidence="2" id="KW-1185">Reference proteome</keyword>
<dbReference type="EMBL" id="GG662608">
    <property type="protein sequence ID" value="EWS73146.1"/>
    <property type="molecule type" value="Genomic_DNA"/>
</dbReference>
<dbReference type="InParanoid" id="W7XGB5"/>
<protein>
    <submittedName>
        <fullName evidence="1">Uncharacterized protein</fullName>
    </submittedName>
</protein>
<dbReference type="Proteomes" id="UP000009168">
    <property type="component" value="Unassembled WGS sequence"/>
</dbReference>
<evidence type="ECO:0000313" key="1">
    <source>
        <dbReference type="EMBL" id="EWS73146.1"/>
    </source>
</evidence>
<evidence type="ECO:0000313" key="2">
    <source>
        <dbReference type="Proteomes" id="UP000009168"/>
    </source>
</evidence>
<sequence>MKISEQTERTTIWQRLRNDQLKIDYLIFYDNQNNRIQGQYLLVILRLIESDAIAKEQIHSKNRLEQLEDKSQKLIGKVLTFTKPCT</sequence>
<proteinExistence type="predicted"/>